<evidence type="ECO:0000313" key="1">
    <source>
        <dbReference type="EMBL" id="PZN72580.1"/>
    </source>
</evidence>
<evidence type="ECO:0000313" key="2">
    <source>
        <dbReference type="Proteomes" id="UP000249396"/>
    </source>
</evidence>
<dbReference type="AlphaFoldDB" id="A0A2W4SAJ6"/>
<name>A0A2W4SAJ6_9GAMM</name>
<organism evidence="1 2">
    <name type="scientific">Candidatus Methylumidiphilus alinenensis</name>
    <dbReference type="NCBI Taxonomy" id="2202197"/>
    <lineage>
        <taxon>Bacteria</taxon>
        <taxon>Pseudomonadati</taxon>
        <taxon>Pseudomonadota</taxon>
        <taxon>Gammaproteobacteria</taxon>
        <taxon>Methylococcales</taxon>
        <taxon>Candidatus Methylumidiphilus</taxon>
    </lineage>
</organism>
<reference evidence="1 2" key="1">
    <citation type="journal article" date="2018" name="Aquat. Microb. Ecol.">
        <title>Gammaproteobacterial methanotrophs dominate.</title>
        <authorList>
            <person name="Rissanen A.J."/>
            <person name="Saarenheimo J."/>
            <person name="Tiirola M."/>
            <person name="Peura S."/>
            <person name="Aalto S.L."/>
            <person name="Karvinen A."/>
            <person name="Nykanen H."/>
        </authorList>
    </citation>
    <scope>NUCLEOTIDE SEQUENCE [LARGE SCALE GENOMIC DNA]</scope>
    <source>
        <strain evidence="1">AMbin10</strain>
    </source>
</reference>
<dbReference type="EMBL" id="QJPH01000482">
    <property type="protein sequence ID" value="PZN72580.1"/>
    <property type="molecule type" value="Genomic_DNA"/>
</dbReference>
<proteinExistence type="predicted"/>
<protein>
    <submittedName>
        <fullName evidence="1">Uncharacterized protein</fullName>
    </submittedName>
</protein>
<dbReference type="Proteomes" id="UP000249396">
    <property type="component" value="Unassembled WGS sequence"/>
</dbReference>
<gene>
    <name evidence="1" type="ORF">DM484_24290</name>
</gene>
<accession>A0A2W4SAJ6</accession>
<comment type="caution">
    <text evidence="1">The sequence shown here is derived from an EMBL/GenBank/DDBJ whole genome shotgun (WGS) entry which is preliminary data.</text>
</comment>
<sequence length="66" mass="8377">MIFHREQVYFIRRATTCGLPVWWNYWDYCPRDEQDYYRHLNYSVFNIKELLDNLHERARHSVNLKR</sequence>